<keyword evidence="6" id="KW-1185">Reference proteome</keyword>
<dbReference type="Gene3D" id="1.20.120.530">
    <property type="entry name" value="GntR ligand-binding domain-like"/>
    <property type="match status" value="1"/>
</dbReference>
<name>A0ABQ0H504_9HYPH</name>
<evidence type="ECO:0000259" key="4">
    <source>
        <dbReference type="PROSITE" id="PS50949"/>
    </source>
</evidence>
<comment type="caution">
    <text evidence="5">The sequence shown here is derived from an EMBL/GenBank/DDBJ whole genome shotgun (WGS) entry which is preliminary data.</text>
</comment>
<evidence type="ECO:0000313" key="6">
    <source>
        <dbReference type="Proteomes" id="UP001628091"/>
    </source>
</evidence>
<sequence length="243" mass="26644">MHMEQTSGSDTPRRYGTLTRLVRDTLREGILAGNPAPGQKLPSEAQLIDKFHVSRTVIREALSALREEGLVEPRRGAGVFVLDPAAADGPALRGIDPKRISSVVEGLELRTAIEVEAAYLAAARCSPLQEEAIIRSHHEVGACIRDGRSTVEADLAFHLAIAEASNNRRFVEILSLLGHEMIPRAALEGKEAATPTAYLERLYEEHRLIVNAISSRDQIAAREAMRAHLAGSQQRYRAYLANL</sequence>
<dbReference type="PRINTS" id="PR00035">
    <property type="entry name" value="HTHGNTR"/>
</dbReference>
<protein>
    <submittedName>
        <fullName evidence="5">FadR/GntR family transcriptional regulator</fullName>
    </submittedName>
</protein>
<dbReference type="SMART" id="SM00345">
    <property type="entry name" value="HTH_GNTR"/>
    <property type="match status" value="1"/>
</dbReference>
<keyword evidence="1" id="KW-0805">Transcription regulation</keyword>
<dbReference type="InterPro" id="IPR036390">
    <property type="entry name" value="WH_DNA-bd_sf"/>
</dbReference>
<dbReference type="InterPro" id="IPR011711">
    <property type="entry name" value="GntR_C"/>
</dbReference>
<dbReference type="CDD" id="cd07377">
    <property type="entry name" value="WHTH_GntR"/>
    <property type="match status" value="1"/>
</dbReference>
<dbReference type="EMBL" id="BAAFZP010000002">
    <property type="protein sequence ID" value="GAB1583961.1"/>
    <property type="molecule type" value="Genomic_DNA"/>
</dbReference>
<keyword evidence="2" id="KW-0238">DNA-binding</keyword>
<evidence type="ECO:0000256" key="2">
    <source>
        <dbReference type="ARBA" id="ARBA00023125"/>
    </source>
</evidence>
<feature type="domain" description="HTH gntR-type" evidence="4">
    <location>
        <begin position="16"/>
        <end position="84"/>
    </location>
</feature>
<evidence type="ECO:0000313" key="5">
    <source>
        <dbReference type="EMBL" id="GAB1583961.1"/>
    </source>
</evidence>
<dbReference type="InterPro" id="IPR036388">
    <property type="entry name" value="WH-like_DNA-bd_sf"/>
</dbReference>
<keyword evidence="3" id="KW-0804">Transcription</keyword>
<dbReference type="Pfam" id="PF07729">
    <property type="entry name" value="FCD"/>
    <property type="match status" value="1"/>
</dbReference>
<dbReference type="InterPro" id="IPR000524">
    <property type="entry name" value="Tscrpt_reg_HTH_GntR"/>
</dbReference>
<dbReference type="SUPFAM" id="SSF46785">
    <property type="entry name" value="Winged helix' DNA-binding domain"/>
    <property type="match status" value="1"/>
</dbReference>
<dbReference type="Proteomes" id="UP001628091">
    <property type="component" value="Unassembled WGS sequence"/>
</dbReference>
<dbReference type="Gene3D" id="1.10.10.10">
    <property type="entry name" value="Winged helix-like DNA-binding domain superfamily/Winged helix DNA-binding domain"/>
    <property type="match status" value="1"/>
</dbReference>
<dbReference type="InterPro" id="IPR008920">
    <property type="entry name" value="TF_FadR/GntR_C"/>
</dbReference>
<dbReference type="Pfam" id="PF00392">
    <property type="entry name" value="GntR"/>
    <property type="match status" value="1"/>
</dbReference>
<organism evidence="5 6">
    <name type="scientific">Phyllobacterium phragmitis</name>
    <dbReference type="NCBI Taxonomy" id="2670329"/>
    <lineage>
        <taxon>Bacteria</taxon>
        <taxon>Pseudomonadati</taxon>
        <taxon>Pseudomonadota</taxon>
        <taxon>Alphaproteobacteria</taxon>
        <taxon>Hyphomicrobiales</taxon>
        <taxon>Phyllobacteriaceae</taxon>
        <taxon>Phyllobacterium</taxon>
    </lineage>
</organism>
<evidence type="ECO:0000256" key="1">
    <source>
        <dbReference type="ARBA" id="ARBA00023015"/>
    </source>
</evidence>
<dbReference type="SMART" id="SM00895">
    <property type="entry name" value="FCD"/>
    <property type="match status" value="1"/>
</dbReference>
<evidence type="ECO:0000256" key="3">
    <source>
        <dbReference type="ARBA" id="ARBA00023163"/>
    </source>
</evidence>
<accession>A0ABQ0H504</accession>
<gene>
    <name evidence="5" type="ORF">PPNSA23_39040</name>
</gene>
<reference evidence="5 6" key="1">
    <citation type="submission" date="2024-10" db="EMBL/GenBank/DDBJ databases">
        <title>Isolation, draft genome sequencing and identification of Phyllobacterium sp. NSA23, isolated from leaf soil.</title>
        <authorList>
            <person name="Akita H."/>
        </authorList>
    </citation>
    <scope>NUCLEOTIDE SEQUENCE [LARGE SCALE GENOMIC DNA]</scope>
    <source>
        <strain evidence="5 6">NSA23</strain>
    </source>
</reference>
<proteinExistence type="predicted"/>
<dbReference type="SUPFAM" id="SSF48008">
    <property type="entry name" value="GntR ligand-binding domain-like"/>
    <property type="match status" value="1"/>
</dbReference>
<dbReference type="PANTHER" id="PTHR43537:SF5">
    <property type="entry name" value="UXU OPERON TRANSCRIPTIONAL REGULATOR"/>
    <property type="match status" value="1"/>
</dbReference>
<dbReference type="PANTHER" id="PTHR43537">
    <property type="entry name" value="TRANSCRIPTIONAL REGULATOR, GNTR FAMILY"/>
    <property type="match status" value="1"/>
</dbReference>
<dbReference type="PROSITE" id="PS50949">
    <property type="entry name" value="HTH_GNTR"/>
    <property type="match status" value="1"/>
</dbReference>